<evidence type="ECO:0000313" key="2">
    <source>
        <dbReference type="Proteomes" id="UP000287394"/>
    </source>
</evidence>
<dbReference type="Proteomes" id="UP000287394">
    <property type="component" value="Chromosome"/>
</dbReference>
<proteinExistence type="predicted"/>
<organism evidence="1 2">
    <name type="scientific">Capsulimonas corticalis</name>
    <dbReference type="NCBI Taxonomy" id="2219043"/>
    <lineage>
        <taxon>Bacteria</taxon>
        <taxon>Bacillati</taxon>
        <taxon>Armatimonadota</taxon>
        <taxon>Armatimonadia</taxon>
        <taxon>Capsulimonadales</taxon>
        <taxon>Capsulimonadaceae</taxon>
        <taxon>Capsulimonas</taxon>
    </lineage>
</organism>
<dbReference type="RefSeq" id="WP_119321696.1">
    <property type="nucleotide sequence ID" value="NZ_AP025739.1"/>
</dbReference>
<keyword evidence="2" id="KW-1185">Reference proteome</keyword>
<protein>
    <submittedName>
        <fullName evidence="1">Uncharacterized protein</fullName>
    </submittedName>
</protein>
<reference evidence="1 2" key="1">
    <citation type="journal article" date="2019" name="Int. J. Syst. Evol. Microbiol.">
        <title>Capsulimonas corticalis gen. nov., sp. nov., an aerobic capsulated bacterium, of a novel bacterial order, Capsulimonadales ord. nov., of the class Armatimonadia of the phylum Armatimonadetes.</title>
        <authorList>
            <person name="Li J."/>
            <person name="Kudo C."/>
            <person name="Tonouchi A."/>
        </authorList>
    </citation>
    <scope>NUCLEOTIDE SEQUENCE [LARGE SCALE GENOMIC DNA]</scope>
    <source>
        <strain evidence="1 2">AX-7</strain>
    </source>
</reference>
<dbReference type="KEGG" id="ccot:CCAX7_62050"/>
<sequence length="105" mass="11270">MSLPKINPGYRPLIAGAVFYGILIAYGWYGLGPSGSLPYAGEVESFISGSSLIVWPLICLFSLQIFSMQKDSEGTKGRRNVEGMLLFLLAMGLLLALGLSLLLGE</sequence>
<gene>
    <name evidence="1" type="ORF">CCAX7_62050</name>
</gene>
<dbReference type="EMBL" id="AP025739">
    <property type="protein sequence ID" value="BDI34154.1"/>
    <property type="molecule type" value="Genomic_DNA"/>
</dbReference>
<evidence type="ECO:0000313" key="1">
    <source>
        <dbReference type="EMBL" id="BDI34154.1"/>
    </source>
</evidence>
<dbReference type="AlphaFoldDB" id="A0A402CWE2"/>
<name>A0A402CWE2_9BACT</name>
<accession>A0A402CWE2</accession>